<evidence type="ECO:0000256" key="5">
    <source>
        <dbReference type="RuleBase" id="RU003919"/>
    </source>
</evidence>
<evidence type="ECO:0000256" key="4">
    <source>
        <dbReference type="HAMAP-Rule" id="MF_01343"/>
    </source>
</evidence>
<evidence type="ECO:0000256" key="6">
    <source>
        <dbReference type="RuleBase" id="RU004524"/>
    </source>
</evidence>
<dbReference type="EMBL" id="MDSU01000018">
    <property type="protein sequence ID" value="OSS41746.1"/>
    <property type="molecule type" value="Genomic_DNA"/>
</dbReference>
<evidence type="ECO:0000256" key="1">
    <source>
        <dbReference type="ARBA" id="ARBA00022980"/>
    </source>
</evidence>
<comment type="function">
    <text evidence="4 6">One of the primary rRNA binding proteins, it binds directly to 16S rRNA where it helps nucleate assembly of the platform of the 30S subunit by binding and bridging several RNA helices of the 16S rRNA.</text>
</comment>
<dbReference type="OrthoDB" id="9799262at2"/>
<dbReference type="GO" id="GO:0019843">
    <property type="term" value="F:rRNA binding"/>
    <property type="evidence" value="ECO:0007669"/>
    <property type="project" value="UniProtKB-UniRule"/>
</dbReference>
<keyword evidence="1 4" id="KW-0689">Ribosomal protein</keyword>
<dbReference type="HAMAP" id="MF_01343_B">
    <property type="entry name" value="Ribosomal_uS15_B"/>
    <property type="match status" value="1"/>
</dbReference>
<dbReference type="STRING" id="1562698.DESAMIL20_1299"/>
<name>A0A1X4XW26_9BACT</name>
<dbReference type="InterPro" id="IPR000589">
    <property type="entry name" value="Ribosomal_uS15"/>
</dbReference>
<dbReference type="SUPFAM" id="SSF47060">
    <property type="entry name" value="S15/NS1 RNA-binding domain"/>
    <property type="match status" value="1"/>
</dbReference>
<dbReference type="NCBIfam" id="TIGR00952">
    <property type="entry name" value="S15_bact"/>
    <property type="match status" value="1"/>
</dbReference>
<dbReference type="FunFam" id="1.10.287.10:FF:000002">
    <property type="entry name" value="30S ribosomal protein S15"/>
    <property type="match status" value="1"/>
</dbReference>
<keyword evidence="8" id="KW-1185">Reference proteome</keyword>
<dbReference type="RefSeq" id="WP_086033981.1">
    <property type="nucleotide sequence ID" value="NZ_MDSU01000018.1"/>
</dbReference>
<dbReference type="InterPro" id="IPR005290">
    <property type="entry name" value="Ribosomal_uS15_bac-type"/>
</dbReference>
<evidence type="ECO:0000256" key="2">
    <source>
        <dbReference type="ARBA" id="ARBA00023274"/>
    </source>
</evidence>
<dbReference type="GO" id="GO:0003735">
    <property type="term" value="F:structural constituent of ribosome"/>
    <property type="evidence" value="ECO:0007669"/>
    <property type="project" value="InterPro"/>
</dbReference>
<dbReference type="PANTHER" id="PTHR23321:SF26">
    <property type="entry name" value="SMALL RIBOSOMAL SUBUNIT PROTEIN US15M"/>
    <property type="match status" value="1"/>
</dbReference>
<reference evidence="7 8" key="1">
    <citation type="journal article" date="2017" name="Front. Microbiol.">
        <title>Genome Sequence of Desulfurella amilsii Strain TR1 and Comparative Genomics of Desulfurellaceae Family.</title>
        <authorList>
            <person name="Florentino A.P."/>
            <person name="Stams A.J."/>
            <person name="Sanchez-Andrea I."/>
        </authorList>
    </citation>
    <scope>NUCLEOTIDE SEQUENCE [LARGE SCALE GENOMIC DNA]</scope>
    <source>
        <strain evidence="7 8">TR1</strain>
    </source>
</reference>
<comment type="similarity">
    <text evidence="4 5">Belongs to the universal ribosomal protein uS15 family.</text>
</comment>
<comment type="caution">
    <text evidence="7">The sequence shown here is derived from an EMBL/GenBank/DDBJ whole genome shotgun (WGS) entry which is preliminary data.</text>
</comment>
<dbReference type="CDD" id="cd00353">
    <property type="entry name" value="Ribosomal_S15p_S13e"/>
    <property type="match status" value="1"/>
</dbReference>
<organism evidence="7 8">
    <name type="scientific">Desulfurella amilsii</name>
    <dbReference type="NCBI Taxonomy" id="1562698"/>
    <lineage>
        <taxon>Bacteria</taxon>
        <taxon>Pseudomonadati</taxon>
        <taxon>Campylobacterota</taxon>
        <taxon>Desulfurellia</taxon>
        <taxon>Desulfurellales</taxon>
        <taxon>Desulfurellaceae</taxon>
        <taxon>Desulfurella</taxon>
    </lineage>
</organism>
<dbReference type="GO" id="GO:0006412">
    <property type="term" value="P:translation"/>
    <property type="evidence" value="ECO:0007669"/>
    <property type="project" value="UniProtKB-UniRule"/>
</dbReference>
<protein>
    <recommendedName>
        <fullName evidence="4">Small ribosomal subunit protein uS15</fullName>
    </recommendedName>
</protein>
<accession>A0A1X4XW26</accession>
<proteinExistence type="inferred from homology"/>
<evidence type="ECO:0000313" key="7">
    <source>
        <dbReference type="EMBL" id="OSS41746.1"/>
    </source>
</evidence>
<dbReference type="GO" id="GO:0022627">
    <property type="term" value="C:cytosolic small ribosomal subunit"/>
    <property type="evidence" value="ECO:0007669"/>
    <property type="project" value="TreeGrafter"/>
</dbReference>
<dbReference type="AlphaFoldDB" id="A0A1X4XW26"/>
<dbReference type="SMART" id="SM01387">
    <property type="entry name" value="Ribosomal_S15"/>
    <property type="match status" value="1"/>
</dbReference>
<dbReference type="Gene3D" id="6.10.250.3130">
    <property type="match status" value="1"/>
</dbReference>
<evidence type="ECO:0000256" key="3">
    <source>
        <dbReference type="ARBA" id="ARBA00064542"/>
    </source>
</evidence>
<dbReference type="PANTHER" id="PTHR23321">
    <property type="entry name" value="RIBOSOMAL PROTEIN S15, BACTERIAL AND ORGANELLAR"/>
    <property type="match status" value="1"/>
</dbReference>
<dbReference type="Pfam" id="PF00312">
    <property type="entry name" value="Ribosomal_S15"/>
    <property type="match status" value="1"/>
</dbReference>
<gene>
    <name evidence="4" type="primary">rpsO</name>
    <name evidence="7" type="ORF">DESAMIL20_1299</name>
</gene>
<comment type="subunit">
    <text evidence="3 4">Part of the 30S ribosomal subunit. Forms a bridge to the 50S subunit in the 70S ribosome, contacting the 23S rRNA.</text>
</comment>
<dbReference type="InterPro" id="IPR009068">
    <property type="entry name" value="uS15_NS1_RNA-bd_sf"/>
</dbReference>
<comment type="function">
    <text evidence="4">Forms an intersubunit bridge (bridge B4) with the 23S rRNA of the 50S subunit in the ribosome.</text>
</comment>
<sequence length="92" mass="10928">MLTKEKKEEIIKRFGAGEKDSGSVSVQIALLTERINYLTDHLKNYKKDFQTRRGLLRLVNQRRRLLKYLEKYNFAEFKKVVKELGLRVKGQI</sequence>
<dbReference type="Gene3D" id="1.10.287.10">
    <property type="entry name" value="S15/NS1, RNA-binding"/>
    <property type="match status" value="1"/>
</dbReference>
<dbReference type="Proteomes" id="UP000194141">
    <property type="component" value="Unassembled WGS sequence"/>
</dbReference>
<keyword evidence="4 6" id="KW-0694">RNA-binding</keyword>
<evidence type="ECO:0000313" key="8">
    <source>
        <dbReference type="Proteomes" id="UP000194141"/>
    </source>
</evidence>
<keyword evidence="4 6" id="KW-0699">rRNA-binding</keyword>
<keyword evidence="2 4" id="KW-0687">Ribonucleoprotein</keyword>
<dbReference type="PROSITE" id="PS00362">
    <property type="entry name" value="RIBOSOMAL_S15"/>
    <property type="match status" value="1"/>
</dbReference>